<name>A0A1E5XTD2_9HYPH</name>
<comment type="caution">
    <text evidence="2">The sequence shown here is derived from an EMBL/GenBank/DDBJ whole genome shotgun (WGS) entry which is preliminary data.</text>
</comment>
<evidence type="ECO:0000313" key="3">
    <source>
        <dbReference type="Proteomes" id="UP000095463"/>
    </source>
</evidence>
<keyword evidence="3" id="KW-1185">Reference proteome</keyword>
<keyword evidence="1" id="KW-1133">Transmembrane helix</keyword>
<dbReference type="Proteomes" id="UP000095463">
    <property type="component" value="Unassembled WGS sequence"/>
</dbReference>
<proteinExistence type="predicted"/>
<organism evidence="2 3">
    <name type="scientific">Devosia insulae DS-56</name>
    <dbReference type="NCBI Taxonomy" id="1116389"/>
    <lineage>
        <taxon>Bacteria</taxon>
        <taxon>Pseudomonadati</taxon>
        <taxon>Pseudomonadota</taxon>
        <taxon>Alphaproteobacteria</taxon>
        <taxon>Hyphomicrobiales</taxon>
        <taxon>Devosiaceae</taxon>
        <taxon>Devosia</taxon>
    </lineage>
</organism>
<evidence type="ECO:0000256" key="1">
    <source>
        <dbReference type="SAM" id="Phobius"/>
    </source>
</evidence>
<reference evidence="2 3" key="1">
    <citation type="journal article" date="2015" name="Genome Announc.">
        <title>Genome Assemblies of Three Soil-Associated Devosia species: D. insulae, D. limi, and D. soli.</title>
        <authorList>
            <person name="Hassan Y.I."/>
            <person name="Lepp D."/>
            <person name="Zhou T."/>
        </authorList>
    </citation>
    <scope>NUCLEOTIDE SEQUENCE [LARGE SCALE GENOMIC DNA]</scope>
    <source>
        <strain evidence="2 3">DS-56</strain>
    </source>
</reference>
<sequence>MAGAVGLGPTPAKSASESGFVQLLVVSALAVLGALLTAGLLAAAQTGRQAAALERLVRSEVAAEAGFYRLVAAIEDPADTLETAALQGQTTLALAGNELLLGIETNGSKIDVPAADLQLIERYARQAGLDGRDLSALLAELGAARADGDGSAALEALRVAMTGLLPSQELNRDITRFGGSRIDPTYASRRVLHAVPDLSPADADRIAAAPPAERAQYAQLSRYFASGGRRFALVTRVAWGATDLSEGCLPIEISTAGRVIVLAEGC</sequence>
<dbReference type="EMBL" id="LAJE02000118">
    <property type="protein sequence ID" value="OEO31850.1"/>
    <property type="molecule type" value="Genomic_DNA"/>
</dbReference>
<feature type="transmembrane region" description="Helical" evidence="1">
    <location>
        <begin position="20"/>
        <end position="43"/>
    </location>
</feature>
<dbReference type="AlphaFoldDB" id="A0A1E5XTD2"/>
<gene>
    <name evidence="2" type="ORF">VW23_014330</name>
</gene>
<evidence type="ECO:0000313" key="2">
    <source>
        <dbReference type="EMBL" id="OEO31850.1"/>
    </source>
</evidence>
<accession>A0A1E5XTD2</accession>
<keyword evidence="1" id="KW-0472">Membrane</keyword>
<evidence type="ECO:0008006" key="4">
    <source>
        <dbReference type="Google" id="ProtNLM"/>
    </source>
</evidence>
<protein>
    <recommendedName>
        <fullName evidence="4">General secretion pathway protein GspK</fullName>
    </recommendedName>
</protein>
<keyword evidence="1" id="KW-0812">Transmembrane</keyword>